<dbReference type="STRING" id="1184267.A11Q_2615"/>
<sequence length="173" mass="19846">MFYVEHYMKPLLFIAFALILASCTKKNPNPELSDAIYMDLQEELSIADKALEEETKNLASLQKEKDAVVPQTGQVKYALKKVEDSLAKIDRLKQQKQFFEISLETRKHLVAERYEESLTEGGRPWPDEAEIADYRAIIKIQREKIAYDKVQGMRKYVPRGTTEPASAPSPSKH</sequence>
<organism evidence="2 3">
    <name type="scientific">Pseudobdellovibrio exovorus JSS</name>
    <dbReference type="NCBI Taxonomy" id="1184267"/>
    <lineage>
        <taxon>Bacteria</taxon>
        <taxon>Pseudomonadati</taxon>
        <taxon>Bdellovibrionota</taxon>
        <taxon>Bdellovibrionia</taxon>
        <taxon>Bdellovibrionales</taxon>
        <taxon>Pseudobdellovibrionaceae</taxon>
        <taxon>Pseudobdellovibrio</taxon>
    </lineage>
</organism>
<feature type="coiled-coil region" evidence="1">
    <location>
        <begin position="37"/>
        <end position="64"/>
    </location>
</feature>
<evidence type="ECO:0000313" key="3">
    <source>
        <dbReference type="Proteomes" id="UP000012040"/>
    </source>
</evidence>
<gene>
    <name evidence="2" type="ORF">A11Q_2615</name>
</gene>
<dbReference type="AlphaFoldDB" id="M4VFJ9"/>
<dbReference type="PATRIC" id="fig|1184267.3.peg.2643"/>
<dbReference type="eggNOG" id="ENOG5032IYN">
    <property type="taxonomic scope" value="Bacteria"/>
</dbReference>
<reference evidence="2 3" key="1">
    <citation type="journal article" date="2013" name="ISME J.">
        <title>By their genes ye shall know them: genomic signatures of predatory bacteria.</title>
        <authorList>
            <person name="Pasternak Z."/>
            <person name="Pietrokovski S."/>
            <person name="Rotem O."/>
            <person name="Gophna U."/>
            <person name="Lurie-Weinberger M.N."/>
            <person name="Jurkevitch E."/>
        </authorList>
    </citation>
    <scope>NUCLEOTIDE SEQUENCE [LARGE SCALE GENOMIC DNA]</scope>
    <source>
        <strain evidence="2 3">JSS</strain>
    </source>
</reference>
<keyword evidence="3" id="KW-1185">Reference proteome</keyword>
<evidence type="ECO:0000313" key="2">
    <source>
        <dbReference type="EMBL" id="AGH96831.1"/>
    </source>
</evidence>
<dbReference type="KEGG" id="bex:A11Q_2615"/>
<dbReference type="HOGENOM" id="CLU_1500704_0_0_7"/>
<evidence type="ECO:0000256" key="1">
    <source>
        <dbReference type="SAM" id="Coils"/>
    </source>
</evidence>
<dbReference type="EMBL" id="CP003537">
    <property type="protein sequence ID" value="AGH96831.1"/>
    <property type="molecule type" value="Genomic_DNA"/>
</dbReference>
<proteinExistence type="predicted"/>
<name>M4VFJ9_9BACT</name>
<keyword evidence="1" id="KW-0175">Coiled coil</keyword>
<protein>
    <submittedName>
        <fullName evidence="2">Uncharacterized protein</fullName>
    </submittedName>
</protein>
<dbReference type="Proteomes" id="UP000012040">
    <property type="component" value="Chromosome"/>
</dbReference>
<accession>M4VFJ9</accession>